<evidence type="ECO:0000256" key="7">
    <source>
        <dbReference type="ARBA" id="ARBA00023136"/>
    </source>
</evidence>
<proteinExistence type="inferred from homology"/>
<evidence type="ECO:0000256" key="4">
    <source>
        <dbReference type="ARBA" id="ARBA00022692"/>
    </source>
</evidence>
<evidence type="ECO:0000256" key="1">
    <source>
        <dbReference type="ARBA" id="ARBA00004477"/>
    </source>
</evidence>
<dbReference type="PANTHER" id="PTHR13085">
    <property type="entry name" value="MICROSOMAL SIGNAL PEPTIDASE 25 KDA SUBUNIT"/>
    <property type="match status" value="1"/>
</dbReference>
<evidence type="ECO:0000256" key="8">
    <source>
        <dbReference type="ARBA" id="ARBA00045608"/>
    </source>
</evidence>
<dbReference type="InterPro" id="IPR009582">
    <property type="entry name" value="Spc2/SPCS2"/>
</dbReference>
<dbReference type="Proteomes" id="UP001141327">
    <property type="component" value="Unassembled WGS sequence"/>
</dbReference>
<evidence type="ECO:0000256" key="9">
    <source>
        <dbReference type="RuleBase" id="RU368033"/>
    </source>
</evidence>
<keyword evidence="7 9" id="KW-0472">Membrane</keyword>
<comment type="subcellular location">
    <subcellularLocation>
        <location evidence="1 9">Endoplasmic reticulum membrane</location>
        <topology evidence="1 9">Multi-pass membrane protein</topology>
    </subcellularLocation>
</comment>
<organism evidence="10 11">
    <name type="scientific">Paratrimastix pyriformis</name>
    <dbReference type="NCBI Taxonomy" id="342808"/>
    <lineage>
        <taxon>Eukaryota</taxon>
        <taxon>Metamonada</taxon>
        <taxon>Preaxostyla</taxon>
        <taxon>Paratrimastigidae</taxon>
        <taxon>Paratrimastix</taxon>
    </lineage>
</organism>
<keyword evidence="4 9" id="KW-0812">Transmembrane</keyword>
<evidence type="ECO:0000256" key="5">
    <source>
        <dbReference type="ARBA" id="ARBA00022824"/>
    </source>
</evidence>
<evidence type="ECO:0000313" key="11">
    <source>
        <dbReference type="Proteomes" id="UP001141327"/>
    </source>
</evidence>
<name>A0ABQ8UFU5_9EUKA</name>
<feature type="transmembrane region" description="Helical" evidence="9">
    <location>
        <begin position="72"/>
        <end position="91"/>
    </location>
</feature>
<keyword evidence="6 9" id="KW-1133">Transmembrane helix</keyword>
<comment type="caution">
    <text evidence="10">The sequence shown here is derived from an EMBL/GenBank/DDBJ whole genome shotgun (WGS) entry which is preliminary data.</text>
</comment>
<evidence type="ECO:0000313" key="10">
    <source>
        <dbReference type="EMBL" id="KAJ4458143.1"/>
    </source>
</evidence>
<comment type="function">
    <text evidence="8 9">Component of the signal peptidase complex (SPC) which catalyzes the cleavage of N-terminal signal sequences from nascent proteins as they are translocated into the lumen of the endoplasmic reticulum. Enhances the enzymatic activity of SPC and facilitates the interactions between different components of the translocation site.</text>
</comment>
<comment type="similarity">
    <text evidence="2 9">Belongs to the SPCS2 family.</text>
</comment>
<evidence type="ECO:0000256" key="2">
    <source>
        <dbReference type="ARBA" id="ARBA00007324"/>
    </source>
</evidence>
<dbReference type="Pfam" id="PF06703">
    <property type="entry name" value="SPC25"/>
    <property type="match status" value="1"/>
</dbReference>
<keyword evidence="11" id="KW-1185">Reference proteome</keyword>
<evidence type="ECO:0000256" key="6">
    <source>
        <dbReference type="ARBA" id="ARBA00022989"/>
    </source>
</evidence>
<reference evidence="10" key="1">
    <citation type="journal article" date="2022" name="bioRxiv">
        <title>Genomics of Preaxostyla Flagellates Illuminates Evolutionary Transitions and the Path Towards Mitochondrial Loss.</title>
        <authorList>
            <person name="Novak L.V.F."/>
            <person name="Treitli S.C."/>
            <person name="Pyrih J."/>
            <person name="Halakuc P."/>
            <person name="Pipaliya S.V."/>
            <person name="Vacek V."/>
            <person name="Brzon O."/>
            <person name="Soukal P."/>
            <person name="Eme L."/>
            <person name="Dacks J.B."/>
            <person name="Karnkowska A."/>
            <person name="Elias M."/>
            <person name="Hampl V."/>
        </authorList>
    </citation>
    <scope>NUCLEOTIDE SEQUENCE</scope>
    <source>
        <strain evidence="10">RCP-MX</strain>
    </source>
</reference>
<evidence type="ECO:0000256" key="3">
    <source>
        <dbReference type="ARBA" id="ARBA00017057"/>
    </source>
</evidence>
<gene>
    <name evidence="10" type="ORF">PAPYR_6265</name>
</gene>
<dbReference type="PANTHER" id="PTHR13085:SF0">
    <property type="entry name" value="SIGNAL PEPTIDASE COMPLEX SUBUNIT 2"/>
    <property type="match status" value="1"/>
</dbReference>
<dbReference type="EMBL" id="JAPMOS010000034">
    <property type="protein sequence ID" value="KAJ4458143.1"/>
    <property type="molecule type" value="Genomic_DNA"/>
</dbReference>
<feature type="transmembrane region" description="Helical" evidence="9">
    <location>
        <begin position="46"/>
        <end position="66"/>
    </location>
</feature>
<sequence>MPPQQKPKKANILDAREVKTVLDQAVVDCLEKDGFKEKHLLTDIKLFLGLVCCAAAAVSHFYPAKFPANKPVLFICCALYFICVGIIEFIARFIQKDTIVDASSKTARLTAESTLNHFSPNYKITFHNLTSSDSHPATQTINITKMFSEDGTFLPDAFGPLLRHAYRPLVGMKNM</sequence>
<protein>
    <recommendedName>
        <fullName evidence="3 9">Signal peptidase complex subunit 2</fullName>
    </recommendedName>
</protein>
<accession>A0ABQ8UFU5</accession>
<keyword evidence="5 9" id="KW-0256">Endoplasmic reticulum</keyword>